<feature type="region of interest" description="Disordered" evidence="1">
    <location>
        <begin position="1"/>
        <end position="28"/>
    </location>
</feature>
<name>A0A6L8RZG0_9FIRM</name>
<dbReference type="Proteomes" id="UP000472916">
    <property type="component" value="Unassembled WGS sequence"/>
</dbReference>
<comment type="caution">
    <text evidence="3">The sequence shown here is derived from an EMBL/GenBank/DDBJ whole genome shotgun (WGS) entry which is preliminary data.</text>
</comment>
<evidence type="ECO:0000313" key="5">
    <source>
        <dbReference type="Proteomes" id="UP000472916"/>
    </source>
</evidence>
<evidence type="ECO:0000256" key="1">
    <source>
        <dbReference type="SAM" id="MobiDB-lite"/>
    </source>
</evidence>
<organism evidence="3 5">
    <name type="scientific">Dorea longicatena</name>
    <dbReference type="NCBI Taxonomy" id="88431"/>
    <lineage>
        <taxon>Bacteria</taxon>
        <taxon>Bacillati</taxon>
        <taxon>Bacillota</taxon>
        <taxon>Clostridia</taxon>
        <taxon>Lachnospirales</taxon>
        <taxon>Lachnospiraceae</taxon>
        <taxon>Dorea</taxon>
    </lineage>
</organism>
<dbReference type="EMBL" id="WWSB01000002">
    <property type="protein sequence ID" value="MZK16925.1"/>
    <property type="molecule type" value="Genomic_DNA"/>
</dbReference>
<accession>A0A6L8RZG0</accession>
<protein>
    <submittedName>
        <fullName evidence="3">Uncharacterized protein</fullName>
    </submittedName>
</protein>
<evidence type="ECO:0000313" key="4">
    <source>
        <dbReference type="Proteomes" id="UP000446719"/>
    </source>
</evidence>
<dbReference type="EMBL" id="WWSC01000003">
    <property type="protein sequence ID" value="MZK40756.1"/>
    <property type="molecule type" value="Genomic_DNA"/>
</dbReference>
<dbReference type="AlphaFoldDB" id="A0A6L8RZG0"/>
<evidence type="ECO:0000313" key="3">
    <source>
        <dbReference type="EMBL" id="MZK40756.1"/>
    </source>
</evidence>
<sequence>MKPGTSTLGCSRKYTEDSGEYGFSESSGKSELKNVFRRSPNSLVVTVNSLSVVGVYG</sequence>
<gene>
    <name evidence="3" type="ORF">GT528_03365</name>
    <name evidence="2" type="ORF">GT565_02080</name>
</gene>
<dbReference type="Proteomes" id="UP000446719">
    <property type="component" value="Unassembled WGS sequence"/>
</dbReference>
<evidence type="ECO:0000313" key="2">
    <source>
        <dbReference type="EMBL" id="MZK16925.1"/>
    </source>
</evidence>
<proteinExistence type="predicted"/>
<reference evidence="4 5" key="1">
    <citation type="journal article" date="2019" name="Nat. Med.">
        <title>A library of human gut bacterial isolates paired with longitudinal multiomics data enables mechanistic microbiome research.</title>
        <authorList>
            <person name="Poyet M."/>
            <person name="Groussin M."/>
            <person name="Gibbons S.M."/>
            <person name="Avila-Pacheco J."/>
            <person name="Jiang X."/>
            <person name="Kearney S.M."/>
            <person name="Perrotta A.R."/>
            <person name="Berdy B."/>
            <person name="Zhao S."/>
            <person name="Lieberman T.D."/>
            <person name="Swanson P.K."/>
            <person name="Smith M."/>
            <person name="Roesemann S."/>
            <person name="Alexander J.E."/>
            <person name="Rich S.A."/>
            <person name="Livny J."/>
            <person name="Vlamakis H."/>
            <person name="Clish C."/>
            <person name="Bullock K."/>
            <person name="Deik A."/>
            <person name="Scott J."/>
            <person name="Pierce K.A."/>
            <person name="Xavier R.J."/>
            <person name="Alm E.J."/>
        </authorList>
    </citation>
    <scope>NUCLEOTIDE SEQUENCE [LARGE SCALE GENOMIC DNA]</scope>
    <source>
        <strain evidence="3 5">BIOML-A6</strain>
        <strain evidence="2 4">BIOML-A7</strain>
    </source>
</reference>